<evidence type="ECO:0000313" key="1">
    <source>
        <dbReference type="EMBL" id="AAK74525.1"/>
    </source>
</evidence>
<organism evidence="1 2">
    <name type="scientific">Streptococcus pneumoniae serotype 4 (strain ATCC BAA-334 / TIGR4)</name>
    <dbReference type="NCBI Taxonomy" id="170187"/>
    <lineage>
        <taxon>Bacteria</taxon>
        <taxon>Bacillati</taxon>
        <taxon>Bacillota</taxon>
        <taxon>Bacilli</taxon>
        <taxon>Lactobacillales</taxon>
        <taxon>Streptococcaceae</taxon>
        <taxon>Streptococcus</taxon>
    </lineage>
</organism>
<dbReference type="eggNOG" id="COG0438">
    <property type="taxonomic scope" value="Bacteria"/>
</dbReference>
<gene>
    <name evidence="1" type="primary">cps4G</name>
    <name evidence="1" type="ordered locus">SP_0352</name>
</gene>
<dbReference type="EnsemblBacteria" id="AAK74525">
    <property type="protein sequence ID" value="AAK74525"/>
    <property type="gene ID" value="SP_0352"/>
</dbReference>
<keyword evidence="2" id="KW-1185">Reference proteome</keyword>
<proteinExistence type="evidence at protein level"/>
<reference evidence="1 2" key="1">
    <citation type="journal article" date="2001" name="Science">
        <title>Complete genome sequence of a virulent isolate of Streptococcus pneumoniae.</title>
        <authorList>
            <person name="Tettelin H."/>
            <person name="Nelson K.E."/>
            <person name="Paulsen I.T."/>
            <person name="Eisen J.A."/>
            <person name="Read T.D."/>
            <person name="Peterson S."/>
            <person name="Heidelberg J."/>
            <person name="DeBoy R.T."/>
            <person name="Haft D.H."/>
            <person name="Dodson R.J."/>
            <person name="Durkin A.S."/>
            <person name="Gwinn M."/>
            <person name="Kolonay J.F."/>
            <person name="Nelson W.C."/>
            <person name="Peterson J.D."/>
            <person name="Umayam L.A."/>
            <person name="White O."/>
            <person name="Salzberg S.L."/>
            <person name="Lewis M.R."/>
            <person name="Radune D."/>
            <person name="Holtzapple E."/>
            <person name="Khouri H."/>
            <person name="Wolf A.M."/>
            <person name="Utterback T.R."/>
            <person name="Hansen C.L."/>
            <person name="McDonald L.A."/>
            <person name="Feldblyum T.V."/>
            <person name="Angiuoli S."/>
            <person name="Dickinson T."/>
            <person name="Hickey E.K."/>
            <person name="Holt I.E."/>
            <person name="Loftus B.J."/>
            <person name="Yang F."/>
            <person name="Smith H.O."/>
            <person name="Venter J.C."/>
            <person name="Dougherty B.A."/>
            <person name="Morrison D.A."/>
            <person name="Hollingshead S.K."/>
            <person name="Fraser C.M."/>
        </authorList>
    </citation>
    <scope>NUCLEOTIDE SEQUENCE [LARGE SCALE GENOMIC DNA]</scope>
    <source>
        <strain evidence="2">ATCC BAA-334 / TIGR4</strain>
    </source>
</reference>
<comment type="interaction">
    <interactant intactId="EBI-6472213">
        <id>A0A0H2UNE9</id>
    </interactant>
    <interactant intactId="EBI-6472210">
        <id>Q97T03</id>
        <label>SP_0158</label>
    </interactant>
    <organismsDiffer>false</organismsDiffer>
    <experiments>2</experiments>
</comment>
<dbReference type="SMR" id="A0A0H2UNE9"/>
<dbReference type="RefSeq" id="WP_001264338.1">
    <property type="nucleotide sequence ID" value="NC_003028.3"/>
</dbReference>
<dbReference type="PaxDb" id="170187-SP_0352"/>
<dbReference type="KEGG" id="spn:SP_0352"/>
<sequence>MRVLFILSDNIYLTPYFNFYKELLKKLSISYDVIYWDKNINEIITKQNYYRISFSGKGKLSKILGYVKFRKEIKKKLKENDYDMILPLHSIVSFILVDFLLFSFKNRYIYDIRDYSYEKFLVYRLVQKQLVKNSLMNIVSSDGYKFFLPMGEYFTTHNLPNMIELNEVKQLKNNSTFPIQLSYIGLIRFQEQNKKIIDFFANDSRFQLNFIGTNAGELREFCQEKNISNVNLVDTFQPKDTMSFYKNTDVVLNLYGNHTPLLDYALSNKLYFAALLYKPILVCEDTYMEKVSIENGFGFVLPMKDESEKDCLALYIQNLDRKQLIKNCDNFMDRISLEKQKTEIELEKRILSLRKKND</sequence>
<dbReference type="Proteomes" id="UP000000585">
    <property type="component" value="Chromosome"/>
</dbReference>
<dbReference type="SUPFAM" id="SSF53756">
    <property type="entry name" value="UDP-Glycosyltransferase/glycogen phosphorylase"/>
    <property type="match status" value="1"/>
</dbReference>
<dbReference type="Gene3D" id="3.40.50.2000">
    <property type="entry name" value="Glycogen Phosphorylase B"/>
    <property type="match status" value="1"/>
</dbReference>
<evidence type="ECO:0000313" key="2">
    <source>
        <dbReference type="Proteomes" id="UP000000585"/>
    </source>
</evidence>
<dbReference type="BioCyc" id="SPNE170187:G1FZB-362-MONOMER"/>
<accession>A0A0H2UNE9</accession>
<dbReference type="IntAct" id="A0A0H2UNE9">
    <property type="interactions" value="1"/>
</dbReference>
<dbReference type="AlphaFoldDB" id="A0A0H2UNE9"/>
<name>A0A0H2UNE9_STRPN</name>
<dbReference type="EMBL" id="AE005672">
    <property type="protein sequence ID" value="AAK74525.1"/>
    <property type="molecule type" value="Genomic_DNA"/>
</dbReference>
<protein>
    <submittedName>
        <fullName evidence="1">Capsular polysaccharide biosynthesis protein Cps4G</fullName>
    </submittedName>
</protein>